<dbReference type="HOGENOM" id="CLU_2916103_0_0_6"/>
<dbReference type="AlphaFoldDB" id="Q0I1F0"/>
<protein>
    <submittedName>
        <fullName evidence="2">Uncharacterized protein</fullName>
    </submittedName>
</protein>
<keyword evidence="1" id="KW-1133">Transmembrane helix</keyword>
<gene>
    <name evidence="2" type="ORF">HS_0342a</name>
</gene>
<dbReference type="EMBL" id="CP000436">
    <property type="protein sequence ID" value="ABI26067.1"/>
    <property type="molecule type" value="Genomic_DNA"/>
</dbReference>
<name>Q0I1F0_HISS1</name>
<organism evidence="2">
    <name type="scientific">Histophilus somni (strain 129Pt)</name>
    <name type="common">Haemophilus somnus</name>
    <dbReference type="NCBI Taxonomy" id="205914"/>
    <lineage>
        <taxon>Bacteria</taxon>
        <taxon>Pseudomonadati</taxon>
        <taxon>Pseudomonadota</taxon>
        <taxon>Gammaproteobacteria</taxon>
        <taxon>Pasteurellales</taxon>
        <taxon>Pasteurellaceae</taxon>
        <taxon>Histophilus</taxon>
    </lineage>
</organism>
<evidence type="ECO:0000313" key="2">
    <source>
        <dbReference type="EMBL" id="ABI26067.1"/>
    </source>
</evidence>
<keyword evidence="1" id="KW-0812">Transmembrane</keyword>
<reference evidence="2" key="1">
    <citation type="submission" date="2006-08" db="EMBL/GenBank/DDBJ databases">
        <title>Complete genome sequence of Haemophilus somnus 129PT.</title>
        <authorList>
            <person name="Copeland A."/>
            <person name="Lucas S."/>
            <person name="Lapidus A."/>
            <person name="Barry K."/>
            <person name="Glavina del Rio T."/>
            <person name="Hammon N."/>
            <person name="Dalin E."/>
            <person name="Tice H."/>
            <person name="Pitluck S."/>
            <person name="Brettin T.S."/>
            <person name="Bruce D."/>
            <person name="Challacombe J.F."/>
            <person name="Chertkov O."/>
            <person name="Detter J.C."/>
            <person name="Gilna P."/>
            <person name="Han S."/>
            <person name="Misra M."/>
            <person name="Tapia R."/>
            <person name="Thayer N.N."/>
            <person name="Xie G."/>
            <person name="Inzana T.J."/>
            <person name="Duncan A.J."/>
            <person name="Siddaramppa S."/>
            <person name="Richardson P."/>
        </authorList>
    </citation>
    <scope>NUCLEOTIDE SEQUENCE</scope>
    <source>
        <strain evidence="2">129PT</strain>
    </source>
</reference>
<accession>Q0I1F0</accession>
<keyword evidence="1" id="KW-0472">Membrane</keyword>
<feature type="transmembrane region" description="Helical" evidence="1">
    <location>
        <begin position="6"/>
        <end position="28"/>
    </location>
</feature>
<dbReference type="KEGG" id="hso:HS_0342a"/>
<sequence length="61" mass="6995">MYASNAFYFTSILLIFQHLATLHVHYIAETSLTFPSNLVKKLLFTYGLVFSKIQPHGYNAI</sequence>
<evidence type="ECO:0000256" key="1">
    <source>
        <dbReference type="SAM" id="Phobius"/>
    </source>
</evidence>
<proteinExistence type="predicted"/>